<dbReference type="InterPro" id="IPR003675">
    <property type="entry name" value="Rce1/LyrA-like_dom"/>
</dbReference>
<dbReference type="PANTHER" id="PTHR35797">
    <property type="entry name" value="PROTEASE-RELATED"/>
    <property type="match status" value="1"/>
</dbReference>
<dbReference type="Proteomes" id="UP000636960">
    <property type="component" value="Unassembled WGS sequence"/>
</dbReference>
<feature type="transmembrane region" description="Helical" evidence="1">
    <location>
        <begin position="130"/>
        <end position="150"/>
    </location>
</feature>
<organism evidence="3 4">
    <name type="scientific">Paractinoplanes rishiriensis</name>
    <dbReference type="NCBI Taxonomy" id="1050105"/>
    <lineage>
        <taxon>Bacteria</taxon>
        <taxon>Bacillati</taxon>
        <taxon>Actinomycetota</taxon>
        <taxon>Actinomycetes</taxon>
        <taxon>Micromonosporales</taxon>
        <taxon>Micromonosporaceae</taxon>
        <taxon>Paractinoplanes</taxon>
    </lineage>
</organism>
<evidence type="ECO:0000313" key="4">
    <source>
        <dbReference type="Proteomes" id="UP000636960"/>
    </source>
</evidence>
<dbReference type="AlphaFoldDB" id="A0A919MW82"/>
<dbReference type="PANTHER" id="PTHR35797:SF1">
    <property type="entry name" value="PROTEASE"/>
    <property type="match status" value="1"/>
</dbReference>
<feature type="transmembrane region" description="Helical" evidence="1">
    <location>
        <begin position="262"/>
        <end position="283"/>
    </location>
</feature>
<dbReference type="Pfam" id="PF02517">
    <property type="entry name" value="Rce1-like"/>
    <property type="match status" value="1"/>
</dbReference>
<feature type="domain" description="CAAX prenyl protease 2/Lysostaphin resistance protein A-like" evidence="2">
    <location>
        <begin position="141"/>
        <end position="241"/>
    </location>
</feature>
<keyword evidence="1" id="KW-0472">Membrane</keyword>
<evidence type="ECO:0000256" key="1">
    <source>
        <dbReference type="SAM" id="Phobius"/>
    </source>
</evidence>
<feature type="transmembrane region" description="Helical" evidence="1">
    <location>
        <begin position="75"/>
        <end position="98"/>
    </location>
</feature>
<name>A0A919MW82_9ACTN</name>
<keyword evidence="1" id="KW-1133">Transmembrane helix</keyword>
<sequence>MRQTYRDVYVFLAVVFALPWLIWVVEQLTGIRILFIAAMVSVAIATFVAVRWVWRPPSIARATALVPVRPVGRTVRYCLLAAGIFLAMAVVVVAVNAWTGIFPADLTGYSALRERYAPETAGQTGFPGGVAVSALLANLLQFVLILPLAFYEEWGWRGYLLTRLGDRMGVWPAMIVIGAIAGVWHLPFYIGPWLSMSADARQSIVPFVIFCILFSMVLGLLRLASGTIWPAVVAHAVNNTVVFNFVFVVVADHEETQSVNAWLVGLSGWQGWLIMLAAIGLLYPFAVRRNRDHDLVA</sequence>
<feature type="transmembrane region" description="Helical" evidence="1">
    <location>
        <begin position="203"/>
        <end position="221"/>
    </location>
</feature>
<feature type="transmembrane region" description="Helical" evidence="1">
    <location>
        <begin position="228"/>
        <end position="250"/>
    </location>
</feature>
<feature type="transmembrane region" description="Helical" evidence="1">
    <location>
        <begin position="7"/>
        <end position="25"/>
    </location>
</feature>
<feature type="transmembrane region" description="Helical" evidence="1">
    <location>
        <begin position="170"/>
        <end position="191"/>
    </location>
</feature>
<proteinExistence type="predicted"/>
<keyword evidence="1" id="KW-0812">Transmembrane</keyword>
<dbReference type="RefSeq" id="WP_203783910.1">
    <property type="nucleotide sequence ID" value="NZ_BOMV01000055.1"/>
</dbReference>
<evidence type="ECO:0000313" key="3">
    <source>
        <dbReference type="EMBL" id="GIE97194.1"/>
    </source>
</evidence>
<dbReference type="GO" id="GO:0004175">
    <property type="term" value="F:endopeptidase activity"/>
    <property type="evidence" value="ECO:0007669"/>
    <property type="project" value="UniProtKB-ARBA"/>
</dbReference>
<feature type="transmembrane region" description="Helical" evidence="1">
    <location>
        <begin position="31"/>
        <end position="54"/>
    </location>
</feature>
<dbReference type="InterPro" id="IPR042150">
    <property type="entry name" value="MmRce1-like"/>
</dbReference>
<comment type="caution">
    <text evidence="3">The sequence shown here is derived from an EMBL/GenBank/DDBJ whole genome shotgun (WGS) entry which is preliminary data.</text>
</comment>
<keyword evidence="4" id="KW-1185">Reference proteome</keyword>
<accession>A0A919MW82</accession>
<dbReference type="EMBL" id="BOMV01000055">
    <property type="protein sequence ID" value="GIE97194.1"/>
    <property type="molecule type" value="Genomic_DNA"/>
</dbReference>
<reference evidence="3" key="1">
    <citation type="submission" date="2021-01" db="EMBL/GenBank/DDBJ databases">
        <title>Whole genome shotgun sequence of Actinoplanes rishiriensis NBRC 108556.</title>
        <authorList>
            <person name="Komaki H."/>
            <person name="Tamura T."/>
        </authorList>
    </citation>
    <scope>NUCLEOTIDE SEQUENCE</scope>
    <source>
        <strain evidence="3">NBRC 108556</strain>
    </source>
</reference>
<evidence type="ECO:0000259" key="2">
    <source>
        <dbReference type="Pfam" id="PF02517"/>
    </source>
</evidence>
<gene>
    <name evidence="3" type="ORF">Ari01nite_46590</name>
</gene>
<dbReference type="GO" id="GO:0080120">
    <property type="term" value="P:CAAX-box protein maturation"/>
    <property type="evidence" value="ECO:0007669"/>
    <property type="project" value="UniProtKB-ARBA"/>
</dbReference>
<protein>
    <submittedName>
        <fullName evidence="3">Abortive infection protein</fullName>
    </submittedName>
</protein>